<proteinExistence type="predicted"/>
<dbReference type="EnsemblProtists" id="Phyra85092">
    <property type="protein sequence ID" value="Phyra85092"/>
    <property type="gene ID" value="Phyra85092"/>
</dbReference>
<keyword evidence="2" id="KW-1185">Reference proteome</keyword>
<organism evidence="1 2">
    <name type="scientific">Phytophthora ramorum</name>
    <name type="common">Sudden oak death agent</name>
    <dbReference type="NCBI Taxonomy" id="164328"/>
    <lineage>
        <taxon>Eukaryota</taxon>
        <taxon>Sar</taxon>
        <taxon>Stramenopiles</taxon>
        <taxon>Oomycota</taxon>
        <taxon>Peronosporomycetes</taxon>
        <taxon>Peronosporales</taxon>
        <taxon>Peronosporaceae</taxon>
        <taxon>Phytophthora</taxon>
    </lineage>
</organism>
<protein>
    <submittedName>
        <fullName evidence="1">Uncharacterized protein</fullName>
    </submittedName>
</protein>
<dbReference type="VEuPathDB" id="FungiDB:KRP23_9676"/>
<dbReference type="HOGENOM" id="CLU_087779_0_0_1"/>
<dbReference type="InParanoid" id="H3H3L3"/>
<dbReference type="eggNOG" id="ENOG502SS09">
    <property type="taxonomic scope" value="Eukaryota"/>
</dbReference>
<dbReference type="OrthoDB" id="164008at2759"/>
<evidence type="ECO:0000313" key="1">
    <source>
        <dbReference type="EnsemblProtists" id="Phyra85092"/>
    </source>
</evidence>
<evidence type="ECO:0000313" key="2">
    <source>
        <dbReference type="Proteomes" id="UP000005238"/>
    </source>
</evidence>
<dbReference type="RefSeq" id="XP_067742862.1">
    <property type="nucleotide sequence ID" value="XM_067895259.1"/>
</dbReference>
<reference evidence="2" key="1">
    <citation type="journal article" date="2006" name="Science">
        <title>Phytophthora genome sequences uncover evolutionary origins and mechanisms of pathogenesis.</title>
        <authorList>
            <person name="Tyler B.M."/>
            <person name="Tripathy S."/>
            <person name="Zhang X."/>
            <person name="Dehal P."/>
            <person name="Jiang R.H."/>
            <person name="Aerts A."/>
            <person name="Arredondo F.D."/>
            <person name="Baxter L."/>
            <person name="Bensasson D."/>
            <person name="Beynon J.L."/>
            <person name="Chapman J."/>
            <person name="Damasceno C.M."/>
            <person name="Dorrance A.E."/>
            <person name="Dou D."/>
            <person name="Dickerman A.W."/>
            <person name="Dubchak I.L."/>
            <person name="Garbelotto M."/>
            <person name="Gijzen M."/>
            <person name="Gordon S.G."/>
            <person name="Govers F."/>
            <person name="Grunwald N.J."/>
            <person name="Huang W."/>
            <person name="Ivors K.L."/>
            <person name="Jones R.W."/>
            <person name="Kamoun S."/>
            <person name="Krampis K."/>
            <person name="Lamour K.H."/>
            <person name="Lee M.K."/>
            <person name="McDonald W.H."/>
            <person name="Medina M."/>
            <person name="Meijer H.J."/>
            <person name="Nordberg E.K."/>
            <person name="Maclean D.J."/>
            <person name="Ospina-Giraldo M.D."/>
            <person name="Morris P.F."/>
            <person name="Phuntumart V."/>
            <person name="Putnam N.H."/>
            <person name="Rash S."/>
            <person name="Rose J.K."/>
            <person name="Sakihama Y."/>
            <person name="Salamov A.A."/>
            <person name="Savidor A."/>
            <person name="Scheuring C.F."/>
            <person name="Smith B.M."/>
            <person name="Sobral B.W."/>
            <person name="Terry A."/>
            <person name="Torto-Alalibo T.A."/>
            <person name="Win J."/>
            <person name="Xu Z."/>
            <person name="Zhang H."/>
            <person name="Grigoriev I.V."/>
            <person name="Rokhsar D.S."/>
            <person name="Boore J.L."/>
        </authorList>
    </citation>
    <scope>NUCLEOTIDE SEQUENCE [LARGE SCALE GENOMIC DNA]</scope>
    <source>
        <strain evidence="2">Pr102</strain>
    </source>
</reference>
<name>H3H3L3_PHYRM</name>
<dbReference type="EMBL" id="DS566138">
    <property type="status" value="NOT_ANNOTATED_CDS"/>
    <property type="molecule type" value="Genomic_DNA"/>
</dbReference>
<reference evidence="1" key="2">
    <citation type="submission" date="2015-06" db="UniProtKB">
        <authorList>
            <consortium name="EnsemblProtists"/>
        </authorList>
    </citation>
    <scope>IDENTIFICATION</scope>
    <source>
        <strain evidence="1">Pr102</strain>
    </source>
</reference>
<dbReference type="Proteomes" id="UP000005238">
    <property type="component" value="Unassembled WGS sequence"/>
</dbReference>
<sequence>MLSSLRRSTRVLRASSSAQSLLKAPATASQLQRRTFLTSPRVTSYVMARAKVLHLAARSFLAYNQLIHLDSAASPLSRHFARSATLRERVFMYLVCLIPPDQPIDLPDFLVGARHAVHAVFSEIYSDKWAHNLVKYQEKCPTLLTEVASDDCVDTWAAKLEAQRQALELPVGTTFTLERLQVQDIRLAEAEYEYSDATEDQKNDTCSMYHMNEAVCMKVRYAVTEQLLATSSGEEAPTRHTLRSTFEWSFYSDVSRAQLVDWKITKATPFKLELADYKFNIKIKMPAAI</sequence>
<dbReference type="VEuPathDB" id="FungiDB:KRP22_13668"/>
<dbReference type="GeneID" id="94231032"/>
<dbReference type="AlphaFoldDB" id="H3H3L3"/>
<accession>H3H3L3</accession>